<dbReference type="InterPro" id="IPR017208">
    <property type="entry name" value="UCP037442_abhydr"/>
</dbReference>
<dbReference type="InterPro" id="IPR029058">
    <property type="entry name" value="AB_hydrolase_fold"/>
</dbReference>
<dbReference type="Gene3D" id="3.40.50.1820">
    <property type="entry name" value="alpha/beta hydrolase"/>
    <property type="match status" value="1"/>
</dbReference>
<dbReference type="RefSeq" id="WP_039363489.1">
    <property type="nucleotide sequence ID" value="NZ_PGEZ01000001.1"/>
</dbReference>
<dbReference type="EMBL" id="PGEZ01000001">
    <property type="protein sequence ID" value="PJJ57787.1"/>
    <property type="molecule type" value="Genomic_DNA"/>
</dbReference>
<dbReference type="Proteomes" id="UP000230842">
    <property type="component" value="Unassembled WGS sequence"/>
</dbReference>
<name>A0A0B2B6R8_9ACTN</name>
<proteinExistence type="predicted"/>
<sequence>MTTVLNAVRIPTDDGSELSGEWLEPRGRRRGVLVVAPAMATPAAYYRPMAAWLRDRGIAVLLFDYRGYGASATGHLRDVEADTTRWLRDAAAAGSYALDRAEGLPVTWLGHSLGGQAFGLADHTRFARLVLVAAGSGHWRYGVGRSRFVAPVLWAALAPVAIRLTGYFPGRRFGIIGDLPPDVMREWASWCLHRDYLWGRRPELTARYAEVTTPVSSLVIADDELLGEASMRDLAGRYSGAETEVLRVEPTAHGLQRIGHHGFFHRDHAVLWESLLLPRITTAEPAATA</sequence>
<evidence type="ECO:0000313" key="3">
    <source>
        <dbReference type="Proteomes" id="UP000230842"/>
    </source>
</evidence>
<organism evidence="2 3">
    <name type="scientific">Mumia flava</name>
    <dbReference type="NCBI Taxonomy" id="1348852"/>
    <lineage>
        <taxon>Bacteria</taxon>
        <taxon>Bacillati</taxon>
        <taxon>Actinomycetota</taxon>
        <taxon>Actinomycetes</taxon>
        <taxon>Propionibacteriales</taxon>
        <taxon>Nocardioidaceae</taxon>
        <taxon>Mumia</taxon>
    </lineage>
</organism>
<feature type="domain" description="Serine aminopeptidase S33" evidence="1">
    <location>
        <begin position="29"/>
        <end position="139"/>
    </location>
</feature>
<dbReference type="OrthoDB" id="63034at2"/>
<dbReference type="GO" id="GO:0016787">
    <property type="term" value="F:hydrolase activity"/>
    <property type="evidence" value="ECO:0007669"/>
    <property type="project" value="UniProtKB-KW"/>
</dbReference>
<accession>A0A0B2B6R8</accession>
<dbReference type="AlphaFoldDB" id="A0A0B2B6R8"/>
<dbReference type="Pfam" id="PF12146">
    <property type="entry name" value="Hydrolase_4"/>
    <property type="match status" value="1"/>
</dbReference>
<dbReference type="PIRSF" id="PIRSF037442">
    <property type="entry name" value="UCP037442_abhydr"/>
    <property type="match status" value="1"/>
</dbReference>
<protein>
    <submittedName>
        <fullName evidence="2">Putative alpha/beta hydrolase</fullName>
    </submittedName>
</protein>
<reference evidence="2 3" key="1">
    <citation type="submission" date="2017-11" db="EMBL/GenBank/DDBJ databases">
        <title>Genomic Encyclopedia of Archaeal and Bacterial Type Strains, Phase II (KMG-II): From Individual Species to Whole Genera.</title>
        <authorList>
            <person name="Goeker M."/>
        </authorList>
    </citation>
    <scope>NUCLEOTIDE SEQUENCE [LARGE SCALE GENOMIC DNA]</scope>
    <source>
        <strain evidence="2 3">DSM 27763</strain>
    </source>
</reference>
<keyword evidence="2" id="KW-0378">Hydrolase</keyword>
<evidence type="ECO:0000313" key="2">
    <source>
        <dbReference type="EMBL" id="PJJ57787.1"/>
    </source>
</evidence>
<keyword evidence="3" id="KW-1185">Reference proteome</keyword>
<dbReference type="SUPFAM" id="SSF53474">
    <property type="entry name" value="alpha/beta-Hydrolases"/>
    <property type="match status" value="1"/>
</dbReference>
<evidence type="ECO:0000259" key="1">
    <source>
        <dbReference type="Pfam" id="PF12146"/>
    </source>
</evidence>
<comment type="caution">
    <text evidence="2">The sequence shown here is derived from an EMBL/GenBank/DDBJ whole genome shotgun (WGS) entry which is preliminary data.</text>
</comment>
<dbReference type="InterPro" id="IPR022742">
    <property type="entry name" value="Hydrolase_4"/>
</dbReference>
<gene>
    <name evidence="2" type="ORF">CLV56_2025</name>
</gene>